<evidence type="ECO:0000313" key="3">
    <source>
        <dbReference type="Proteomes" id="UP000824219"/>
    </source>
</evidence>
<dbReference type="EMBL" id="JAHKSW010000003">
    <property type="protein sequence ID" value="KAG7333776.1"/>
    <property type="molecule type" value="Genomic_DNA"/>
</dbReference>
<gene>
    <name evidence="2" type="ORF">KOW79_002183</name>
</gene>
<comment type="caution">
    <text evidence="2">The sequence shown here is derived from an EMBL/GenBank/DDBJ whole genome shotgun (WGS) entry which is preliminary data.</text>
</comment>
<feature type="region of interest" description="Disordered" evidence="1">
    <location>
        <begin position="92"/>
        <end position="119"/>
    </location>
</feature>
<dbReference type="Proteomes" id="UP000824219">
    <property type="component" value="Linkage Group LG03"/>
</dbReference>
<reference evidence="2 3" key="1">
    <citation type="submission" date="2021-06" db="EMBL/GenBank/DDBJ databases">
        <title>Chromosome-level genome assembly of the red-tail catfish (Hemibagrus wyckioides).</title>
        <authorList>
            <person name="Shao F."/>
        </authorList>
    </citation>
    <scope>NUCLEOTIDE SEQUENCE [LARGE SCALE GENOMIC DNA]</scope>
    <source>
        <strain evidence="2">EC202008001</strain>
        <tissue evidence="2">Blood</tissue>
    </source>
</reference>
<protein>
    <submittedName>
        <fullName evidence="2">Uncharacterized protein</fullName>
    </submittedName>
</protein>
<accession>A0A9D3P384</accession>
<dbReference type="OrthoDB" id="8960663at2759"/>
<proteinExistence type="predicted"/>
<evidence type="ECO:0000313" key="2">
    <source>
        <dbReference type="EMBL" id="KAG7333776.1"/>
    </source>
</evidence>
<name>A0A9D3P384_9TELE</name>
<sequence>MMVTKGKSNKRMNDDSPVACGSVLVNLMVNPPDDDSSMSSGIGSVLGNLMVCPPDVESPLACGSVLITMHKKGIRKGPLGYLLQEPAEEARLIKDDPSLQESRHRRRRDLSCCGPSERG</sequence>
<evidence type="ECO:0000256" key="1">
    <source>
        <dbReference type="SAM" id="MobiDB-lite"/>
    </source>
</evidence>
<keyword evidence="3" id="KW-1185">Reference proteome</keyword>
<organism evidence="2 3">
    <name type="scientific">Hemibagrus wyckioides</name>
    <dbReference type="NCBI Taxonomy" id="337641"/>
    <lineage>
        <taxon>Eukaryota</taxon>
        <taxon>Metazoa</taxon>
        <taxon>Chordata</taxon>
        <taxon>Craniata</taxon>
        <taxon>Vertebrata</taxon>
        <taxon>Euteleostomi</taxon>
        <taxon>Actinopterygii</taxon>
        <taxon>Neopterygii</taxon>
        <taxon>Teleostei</taxon>
        <taxon>Ostariophysi</taxon>
        <taxon>Siluriformes</taxon>
        <taxon>Bagridae</taxon>
        <taxon>Hemibagrus</taxon>
    </lineage>
</organism>
<dbReference type="AlphaFoldDB" id="A0A9D3P384"/>